<comment type="caution">
    <text evidence="1">The sequence shown here is derived from an EMBL/GenBank/DDBJ whole genome shotgun (WGS) entry which is preliminary data.</text>
</comment>
<organism evidence="1">
    <name type="scientific">Caldilineaceae bacterium SB0662_bin_9</name>
    <dbReference type="NCBI Taxonomy" id="2605258"/>
    <lineage>
        <taxon>Bacteria</taxon>
        <taxon>Bacillati</taxon>
        <taxon>Chloroflexota</taxon>
        <taxon>Caldilineae</taxon>
        <taxon>Caldilineales</taxon>
        <taxon>Caldilineaceae</taxon>
    </lineage>
</organism>
<protein>
    <recommendedName>
        <fullName evidence="2">AAA family ATPase</fullName>
    </recommendedName>
</protein>
<name>A0A6B1DVW9_9CHLR</name>
<reference evidence="1" key="1">
    <citation type="submission" date="2019-09" db="EMBL/GenBank/DDBJ databases">
        <title>Characterisation of the sponge microbiome using genome-centric metagenomics.</title>
        <authorList>
            <person name="Engelberts J.P."/>
            <person name="Robbins S.J."/>
            <person name="De Goeij J.M."/>
            <person name="Aranda M."/>
            <person name="Bell S.C."/>
            <person name="Webster N.S."/>
        </authorList>
    </citation>
    <scope>NUCLEOTIDE SEQUENCE</scope>
    <source>
        <strain evidence="1">SB0662_bin_9</strain>
    </source>
</reference>
<sequence length="828" mass="92055">MIEQFVVRQAELDIVLEVLRGNIDSPSCQHALLVAPRGQGKTMLLARVAAELRTDENLSTNLFAVRFMEESLEVFTLADFWLETLFHLARETEPHDPELSRELRQAYDGLADRYDATLLEHQAFATVMDAADRLNRKLVLMVENLQGLFRNVDDDFGWKLRKVLQCEPQIILLGTATSRFAALDDATQPFFEFFRMVVLEPLDTMACRRLWEMIGGKPITQREIRPLEILTGGNPRLLVIVGMFARHRSFHQLMEALVGLIDGYTEYFRGHLDVLAKTECRVYLAVIDLWQPSTAAEIAARARMDIRPVSTLLGRLKERRVINIDNSGPKRLYFASERLYCIYYKLRRERNQAGVVRLLLQFMTAFYAPREFAGLLHGFWQEMESTSRFQPLIAEAVAESSRGEEALDYHRKVANDLMVEAQQHVWSGRLKKAVAVYNEVTKRFGDSSRTKLRQFVAAALTDMANCRVRLGEPERALSIWDEVVTRFGSSSAPKLKQMVVIALLNKGTTLRSDLNDFPAALAAFESVIARSDADDDQKLMVLVANAMVGKASAHQALGQHVEAKAAFDEMLAMYASWDLHVCEPEVAMHNGAVCGQLGETASVPRSVDAPVHRNGAGDNELYQEQVALALLGKGIACGLLGEAASAMSSYDEIAARFGTSENPRLWKFAAKALLNKGREQLKSSRHADAIETCDNLKASFGDVPDPNGIPFGWQADWTRAMALTALGRTASVMDALRSLASGFIPESPPMVEAMLTHVPELIAQGVHPGDMAQVMSRDPRKASALLPLVVALRQLVGETVRAPAEVMEVAADILELMGSRDQAAEDVT</sequence>
<dbReference type="Gene3D" id="1.25.40.10">
    <property type="entry name" value="Tetratricopeptide repeat domain"/>
    <property type="match status" value="1"/>
</dbReference>
<dbReference type="InterPro" id="IPR027417">
    <property type="entry name" value="P-loop_NTPase"/>
</dbReference>
<evidence type="ECO:0000313" key="1">
    <source>
        <dbReference type="EMBL" id="MYD90935.1"/>
    </source>
</evidence>
<evidence type="ECO:0008006" key="2">
    <source>
        <dbReference type="Google" id="ProtNLM"/>
    </source>
</evidence>
<dbReference type="SUPFAM" id="SSF48452">
    <property type="entry name" value="TPR-like"/>
    <property type="match status" value="1"/>
</dbReference>
<dbReference type="SMART" id="SM00028">
    <property type="entry name" value="TPR"/>
    <property type="match status" value="6"/>
</dbReference>
<dbReference type="AlphaFoldDB" id="A0A6B1DVW9"/>
<accession>A0A6B1DVW9</accession>
<dbReference type="EMBL" id="VXPY01000082">
    <property type="protein sequence ID" value="MYD90935.1"/>
    <property type="molecule type" value="Genomic_DNA"/>
</dbReference>
<gene>
    <name evidence="1" type="ORF">F4Y08_11480</name>
</gene>
<dbReference type="Gene3D" id="3.40.50.300">
    <property type="entry name" value="P-loop containing nucleotide triphosphate hydrolases"/>
    <property type="match status" value="1"/>
</dbReference>
<dbReference type="InterPro" id="IPR011990">
    <property type="entry name" value="TPR-like_helical_dom_sf"/>
</dbReference>
<proteinExistence type="predicted"/>
<dbReference type="InterPro" id="IPR019734">
    <property type="entry name" value="TPR_rpt"/>
</dbReference>
<dbReference type="SUPFAM" id="SSF52540">
    <property type="entry name" value="P-loop containing nucleoside triphosphate hydrolases"/>
    <property type="match status" value="1"/>
</dbReference>